<dbReference type="InterPro" id="IPR050123">
    <property type="entry name" value="Prok_molybdopt-oxidoreductase"/>
</dbReference>
<evidence type="ECO:0000256" key="2">
    <source>
        <dbReference type="ARBA" id="ARBA00023004"/>
    </source>
</evidence>
<feature type="domain" description="Molybdopterin oxidoreductase" evidence="4">
    <location>
        <begin position="130"/>
        <end position="598"/>
    </location>
</feature>
<dbReference type="RefSeq" id="WP_308134668.1">
    <property type="nucleotide sequence ID" value="NZ_CP133216.1"/>
</dbReference>
<dbReference type="InterPro" id="IPR006657">
    <property type="entry name" value="MoPterin_dinucl-bd_dom"/>
</dbReference>
<dbReference type="InterPro" id="IPR041632">
    <property type="entry name" value="AioA/IdrA_3Fe-4S"/>
</dbReference>
<dbReference type="Gene3D" id="3.40.228.10">
    <property type="entry name" value="Dimethylsulfoxide Reductase, domain 2"/>
    <property type="match status" value="1"/>
</dbReference>
<dbReference type="EC" id="1.20.9.1" evidence="7"/>
<dbReference type="PANTHER" id="PTHR43105">
    <property type="entry name" value="RESPIRATORY NITRATE REDUCTASE"/>
    <property type="match status" value="1"/>
</dbReference>
<sequence length="896" mass="100344">MSTEKTGSNPYDIFAAEKVPLPPKDAAVMTTACDYCTIGCGYKIYRWPEGQEGGMKAAENAFNADFPGQMMGNWASPAQHNVVSHEGKPHHVLVVPDHDAKYVNVGGNHSIRGGTIAQKCFNPNNKTSERLQHPMIRVNGKLEKVDWDLATEVMADISKYVLAKFGEHAWATKMYSYQYFENTYAITKLAMTSIGTPSIAPHDKCSNTNDATGLDDAGIDSFAATYQDWADCEVAFLSGVDPYETKTTLFTQWMMPGDKKFIFVTPHKTMGVAWAEKNGRGLWLPIIPGTDTVLHNAMARIIVENKWQDQDFIDQWVAQKWEVDSGYGRGTRNTGWQWRTTWGNWQSDWKDYSKWIMEQKEAELAEAAKITGLKAEDIQKAAEWLAKPVGGKRPKASFMLEKGNYWTNNYMNTTSFTSLGLICGAGNRPGQIISRGGGHQRGMMSAGGGSGWLSPEKYPGRRKKSFNLDRWMMAGNIKFAWVIGTTWTSSMMASNELERRMAELTKDNPNQISSLDKASIVATLKKRVDSGGMVMVDSDIYPVRPIGTDYADIVLPAATWGEDNFTRANSERRLRLYSKFYDAPGDAKPDWWAVQKFAQKMGFDADGSYAWKDSNDVFEEAARFGRNGVLNYHPLVVKAKKEGVKGQELLRTYGTDGIQTPIRMKDGNLIGTVRLHDPANDWEEIEGPEVKRPWLYGFNTHSGKAILLKSPWGFKGWSQYYAAIQPRADKGEIWVTNGRVNEMWQSGFDDLRKPYLSQRWPFPAIFIHPNDAAKAGIESGDWVEITNDAVYVQTGEPQGAKDDDLFFDNLMKNGHIKTTSGQFKAVAIVSDEIREGVAKAGFNDPRSQGNAVVHAVPDPMTNNYRYKLGRGVLKNAGESEYKHVFNRMSLKPRNIA</sequence>
<comment type="caution">
    <text evidence="7">The sequence shown here is derived from an EMBL/GenBank/DDBJ whole genome shotgun (WGS) entry which is preliminary data.</text>
</comment>
<evidence type="ECO:0000259" key="4">
    <source>
        <dbReference type="Pfam" id="PF00384"/>
    </source>
</evidence>
<reference evidence="7 8" key="1">
    <citation type="submission" date="2023-08" db="EMBL/GenBank/DDBJ databases">
        <title>New molecular markers tilS and rpoB for phylogenetic and monitoring studies of the genus Thiothrix biodiversity.</title>
        <authorList>
            <person name="Ravin N.V."/>
            <person name="Smolyakov D."/>
            <person name="Markov N.D."/>
            <person name="Beletsky A.V."/>
            <person name="Mardanov A.V."/>
            <person name="Rudenko T.S."/>
            <person name="Grabovich M.Y."/>
        </authorList>
    </citation>
    <scope>NUCLEOTIDE SEQUENCE [LARGE SCALE GENOMIC DNA]</scope>
    <source>
        <strain evidence="7 8">H33</strain>
    </source>
</reference>
<evidence type="ECO:0000313" key="8">
    <source>
        <dbReference type="Proteomes" id="UP001223336"/>
    </source>
</evidence>
<dbReference type="NCBIfam" id="TIGR02693">
    <property type="entry name" value="arsenite_ox_L"/>
    <property type="match status" value="1"/>
</dbReference>
<dbReference type="EMBL" id="JAVFKN010000010">
    <property type="protein sequence ID" value="MDQ5768699.1"/>
    <property type="molecule type" value="Genomic_DNA"/>
</dbReference>
<protein>
    <submittedName>
        <fullName evidence="7">Arsenate reductase (Azurin) large subunit</fullName>
        <ecNumber evidence="7">1.20.9.1</ecNumber>
    </submittedName>
</protein>
<organism evidence="7 8">
    <name type="scientific">Thiothrix subterranea</name>
    <dbReference type="NCBI Taxonomy" id="2735563"/>
    <lineage>
        <taxon>Bacteria</taxon>
        <taxon>Pseudomonadati</taxon>
        <taxon>Pseudomonadota</taxon>
        <taxon>Gammaproteobacteria</taxon>
        <taxon>Thiotrichales</taxon>
        <taxon>Thiotrichaceae</taxon>
        <taxon>Thiothrix</taxon>
    </lineage>
</organism>
<dbReference type="Gene3D" id="2.40.40.20">
    <property type="match status" value="1"/>
</dbReference>
<accession>A0ABU0Y8P3</accession>
<keyword evidence="2" id="KW-0408">Iron</keyword>
<dbReference type="InterPro" id="IPR009010">
    <property type="entry name" value="Asp_de-COase-like_dom_sf"/>
</dbReference>
<dbReference type="Gene3D" id="3.40.50.740">
    <property type="match status" value="1"/>
</dbReference>
<evidence type="ECO:0000259" key="5">
    <source>
        <dbReference type="Pfam" id="PF01568"/>
    </source>
</evidence>
<dbReference type="Pfam" id="PF01568">
    <property type="entry name" value="Molydop_binding"/>
    <property type="match status" value="1"/>
</dbReference>
<dbReference type="GO" id="GO:0050611">
    <property type="term" value="F:arsenate reductase (azurin) activity"/>
    <property type="evidence" value="ECO:0007669"/>
    <property type="project" value="UniProtKB-EC"/>
</dbReference>
<evidence type="ECO:0000256" key="1">
    <source>
        <dbReference type="ARBA" id="ARBA00022723"/>
    </source>
</evidence>
<evidence type="ECO:0000256" key="3">
    <source>
        <dbReference type="ARBA" id="ARBA00023014"/>
    </source>
</evidence>
<dbReference type="Pfam" id="PF18465">
    <property type="entry name" value="Rieske_3"/>
    <property type="match status" value="1"/>
</dbReference>
<keyword evidence="8" id="KW-1185">Reference proteome</keyword>
<evidence type="ECO:0000259" key="6">
    <source>
        <dbReference type="Pfam" id="PF18465"/>
    </source>
</evidence>
<dbReference type="Gene3D" id="3.30.200.200">
    <property type="match status" value="1"/>
</dbReference>
<dbReference type="Proteomes" id="UP001223336">
    <property type="component" value="Unassembled WGS sequence"/>
</dbReference>
<feature type="domain" description="Molybdopterin dinucleotide-binding" evidence="5">
    <location>
        <begin position="734"/>
        <end position="788"/>
    </location>
</feature>
<gene>
    <name evidence="7" type="ORF">RCC75_09180</name>
</gene>
<dbReference type="InterPro" id="IPR014066">
    <property type="entry name" value="AioA/IdrA_lsu"/>
</dbReference>
<dbReference type="SUPFAM" id="SSF53706">
    <property type="entry name" value="Formate dehydrogenase/DMSO reductase, domains 1-3"/>
    <property type="match status" value="1"/>
</dbReference>
<dbReference type="Pfam" id="PF00384">
    <property type="entry name" value="Molybdopterin"/>
    <property type="match status" value="1"/>
</dbReference>
<keyword evidence="1" id="KW-0479">Metal-binding</keyword>
<proteinExistence type="predicted"/>
<keyword evidence="3" id="KW-0411">Iron-sulfur</keyword>
<keyword evidence="7" id="KW-0560">Oxidoreductase</keyword>
<dbReference type="InterPro" id="IPR006656">
    <property type="entry name" value="Mopterin_OxRdtase"/>
</dbReference>
<evidence type="ECO:0000313" key="7">
    <source>
        <dbReference type="EMBL" id="MDQ5768699.1"/>
    </source>
</evidence>
<feature type="domain" description="Arsenite oxidase subunit AioA/Iodate reductase subunit IdrA 3Fe-4S cluster" evidence="6">
    <location>
        <begin position="33"/>
        <end position="127"/>
    </location>
</feature>
<dbReference type="PANTHER" id="PTHR43105:SF10">
    <property type="entry name" value="NADH-QUINONE OXIDOREDUCTASE SUBUNIT G"/>
    <property type="match status" value="1"/>
</dbReference>
<dbReference type="SUPFAM" id="SSF50692">
    <property type="entry name" value="ADC-like"/>
    <property type="match status" value="1"/>
</dbReference>
<name>A0ABU0Y8P3_9GAMM</name>